<evidence type="ECO:0000313" key="3">
    <source>
        <dbReference type="Proteomes" id="UP001058098"/>
    </source>
</evidence>
<protein>
    <submittedName>
        <fullName evidence="2">Uncharacterized protein</fullName>
    </submittedName>
</protein>
<keyword evidence="3" id="KW-1185">Reference proteome</keyword>
<evidence type="ECO:0000313" key="2">
    <source>
        <dbReference type="EMBL" id="UVC19293.1"/>
    </source>
</evidence>
<gene>
    <name evidence="2" type="ORF">IHQ72_12990</name>
</gene>
<sequence>MAEVVTMRLLSGECDRIALCSLTAVHGCVWSSNFLKVLDAAKFDVETNEAALASAKAQLEVRRNERDSVAARLGEQSGASPESDPACCRGEQSWICRSTGTVSGAILKDNTKNNTKDKSEPRLGYETVNPGIISIF</sequence>
<organism evidence="2 3">
    <name type="scientific">Mesorhizobium onobrychidis</name>
    <dbReference type="NCBI Taxonomy" id="2775404"/>
    <lineage>
        <taxon>Bacteria</taxon>
        <taxon>Pseudomonadati</taxon>
        <taxon>Pseudomonadota</taxon>
        <taxon>Alphaproteobacteria</taxon>
        <taxon>Hyphomicrobiales</taxon>
        <taxon>Phyllobacteriaceae</taxon>
        <taxon>Mesorhizobium</taxon>
    </lineage>
</organism>
<proteinExistence type="predicted"/>
<dbReference type="Proteomes" id="UP001058098">
    <property type="component" value="Chromosome"/>
</dbReference>
<reference evidence="2" key="1">
    <citation type="submission" date="2020-09" db="EMBL/GenBank/DDBJ databases">
        <title>Rhizobia associated with sainfoin plants.</title>
        <authorList>
            <person name="Asharfi S."/>
            <person name="Kuzmanovic N."/>
            <person name="Bunk B."/>
            <person name="Sproeer C."/>
            <person name="Becker M."/>
            <person name="Thuenen T."/>
        </authorList>
    </citation>
    <scope>NUCLEOTIDE SEQUENCE</scope>
    <source>
        <strain evidence="2">OM4</strain>
    </source>
</reference>
<name>A0ABY5R7K4_9HYPH</name>
<evidence type="ECO:0000256" key="1">
    <source>
        <dbReference type="SAM" id="MobiDB-lite"/>
    </source>
</evidence>
<feature type="region of interest" description="Disordered" evidence="1">
    <location>
        <begin position="68"/>
        <end position="87"/>
    </location>
</feature>
<dbReference type="RefSeq" id="WP_258122804.1">
    <property type="nucleotide sequence ID" value="NZ_CP062229.1"/>
</dbReference>
<accession>A0ABY5R7K4</accession>
<dbReference type="EMBL" id="CP062229">
    <property type="protein sequence ID" value="UVC19293.1"/>
    <property type="molecule type" value="Genomic_DNA"/>
</dbReference>